<sequence length="135" mass="15752">ILDVEEKSEYEELVLEFLTSTEVMMDVLSSADMMKWDKDRKHVEKYLGKKAPGLTLASIKVFLRQRGSRKEGFVSEAYKDVCREVTQPSILVRNVSMKRRKVDWVINIPDKIDEFHERGKVGRMVVDEVEKPFES</sequence>
<keyword evidence="2" id="KW-1185">Reference proteome</keyword>
<accession>A0ABU6XY32</accession>
<evidence type="ECO:0000313" key="2">
    <source>
        <dbReference type="Proteomes" id="UP001341840"/>
    </source>
</evidence>
<comment type="caution">
    <text evidence="1">The sequence shown here is derived from an EMBL/GenBank/DDBJ whole genome shotgun (WGS) entry which is preliminary data.</text>
</comment>
<organism evidence="1 2">
    <name type="scientific">Stylosanthes scabra</name>
    <dbReference type="NCBI Taxonomy" id="79078"/>
    <lineage>
        <taxon>Eukaryota</taxon>
        <taxon>Viridiplantae</taxon>
        <taxon>Streptophyta</taxon>
        <taxon>Embryophyta</taxon>
        <taxon>Tracheophyta</taxon>
        <taxon>Spermatophyta</taxon>
        <taxon>Magnoliopsida</taxon>
        <taxon>eudicotyledons</taxon>
        <taxon>Gunneridae</taxon>
        <taxon>Pentapetalae</taxon>
        <taxon>rosids</taxon>
        <taxon>fabids</taxon>
        <taxon>Fabales</taxon>
        <taxon>Fabaceae</taxon>
        <taxon>Papilionoideae</taxon>
        <taxon>50 kb inversion clade</taxon>
        <taxon>dalbergioids sensu lato</taxon>
        <taxon>Dalbergieae</taxon>
        <taxon>Pterocarpus clade</taxon>
        <taxon>Stylosanthes</taxon>
    </lineage>
</organism>
<evidence type="ECO:0000313" key="1">
    <source>
        <dbReference type="EMBL" id="MED6202211.1"/>
    </source>
</evidence>
<reference evidence="1 2" key="1">
    <citation type="journal article" date="2023" name="Plants (Basel)">
        <title>Bridging the Gap: Combining Genomics and Transcriptomics Approaches to Understand Stylosanthes scabra, an Orphan Legume from the Brazilian Caatinga.</title>
        <authorList>
            <person name="Ferreira-Neto J.R.C."/>
            <person name="da Silva M.D."/>
            <person name="Binneck E."/>
            <person name="de Melo N.F."/>
            <person name="da Silva R.H."/>
            <person name="de Melo A.L.T.M."/>
            <person name="Pandolfi V."/>
            <person name="Bustamante F.O."/>
            <person name="Brasileiro-Vidal A.C."/>
            <person name="Benko-Iseppon A.M."/>
        </authorList>
    </citation>
    <scope>NUCLEOTIDE SEQUENCE [LARGE SCALE GENOMIC DNA]</scope>
    <source>
        <tissue evidence="1">Leaves</tissue>
    </source>
</reference>
<protein>
    <submittedName>
        <fullName evidence="1">Uncharacterized protein</fullName>
    </submittedName>
</protein>
<dbReference type="EMBL" id="JASCZI010214725">
    <property type="protein sequence ID" value="MED6202211.1"/>
    <property type="molecule type" value="Genomic_DNA"/>
</dbReference>
<gene>
    <name evidence="1" type="ORF">PIB30_103044</name>
</gene>
<name>A0ABU6XY32_9FABA</name>
<dbReference type="Proteomes" id="UP001341840">
    <property type="component" value="Unassembled WGS sequence"/>
</dbReference>
<proteinExistence type="predicted"/>
<feature type="non-terminal residue" evidence="1">
    <location>
        <position position="1"/>
    </location>
</feature>